<accession>I4YSS2</accession>
<dbReference type="Proteomes" id="UP000003947">
    <property type="component" value="Unassembled WGS sequence"/>
</dbReference>
<protein>
    <submittedName>
        <fullName evidence="2">Uncharacterized protein</fullName>
    </submittedName>
</protein>
<sequence length="131" mass="15021" precursor="true">MFSSRILKTCVLALALSGAATLASFPVQAGESTGTWRNGMVAGPYGAGWYGPGGVAYENVRTVRRRAYVPPRHRYGRSYRAYRYAPNRYYGNRYYRNRPYGNRYYQRPGYGWPVERPRPGRVDRAIEQGPR</sequence>
<keyword evidence="3" id="KW-1185">Reference proteome</keyword>
<evidence type="ECO:0000313" key="3">
    <source>
        <dbReference type="Proteomes" id="UP000003947"/>
    </source>
</evidence>
<reference evidence="2 3" key="1">
    <citation type="submission" date="2012-02" db="EMBL/GenBank/DDBJ databases">
        <title>Improved High-Quality Draft sequence of Microvirga sp. WSM3557.</title>
        <authorList>
            <consortium name="US DOE Joint Genome Institute"/>
            <person name="Lucas S."/>
            <person name="Han J."/>
            <person name="Lapidus A."/>
            <person name="Cheng J.-F."/>
            <person name="Goodwin L."/>
            <person name="Pitluck S."/>
            <person name="Peters L."/>
            <person name="Zhang X."/>
            <person name="Detter J.C."/>
            <person name="Han C."/>
            <person name="Tapia R."/>
            <person name="Land M."/>
            <person name="Hauser L."/>
            <person name="Kyrpides N."/>
            <person name="Ivanova N."/>
            <person name="Pagani I."/>
            <person name="Brau L."/>
            <person name="Yates R."/>
            <person name="O'Hara G."/>
            <person name="Rui T."/>
            <person name="Howieson J."/>
            <person name="Reeve W."/>
            <person name="Woyke T."/>
        </authorList>
    </citation>
    <scope>NUCLEOTIDE SEQUENCE [LARGE SCALE GENOMIC DNA]</scope>
    <source>
        <strain evidence="2 3">WSM3557</strain>
    </source>
</reference>
<name>I4YSS2_9HYPH</name>
<organism evidence="2 3">
    <name type="scientific">Microvirga lotononidis</name>
    <dbReference type="NCBI Taxonomy" id="864069"/>
    <lineage>
        <taxon>Bacteria</taxon>
        <taxon>Pseudomonadati</taxon>
        <taxon>Pseudomonadota</taxon>
        <taxon>Alphaproteobacteria</taxon>
        <taxon>Hyphomicrobiales</taxon>
        <taxon>Methylobacteriaceae</taxon>
        <taxon>Microvirga</taxon>
    </lineage>
</organism>
<evidence type="ECO:0000256" key="1">
    <source>
        <dbReference type="SAM" id="SignalP"/>
    </source>
</evidence>
<dbReference type="HOGENOM" id="CLU_2220125_0_0_5"/>
<feature type="signal peptide" evidence="1">
    <location>
        <begin position="1"/>
        <end position="29"/>
    </location>
</feature>
<dbReference type="PATRIC" id="fig|864069.3.peg.3888"/>
<keyword evidence="1" id="KW-0732">Signal</keyword>
<proteinExistence type="predicted"/>
<feature type="chain" id="PRO_5003698494" evidence="1">
    <location>
        <begin position="30"/>
        <end position="131"/>
    </location>
</feature>
<evidence type="ECO:0000313" key="2">
    <source>
        <dbReference type="EMBL" id="EIM27014.1"/>
    </source>
</evidence>
<dbReference type="EMBL" id="JH660645">
    <property type="protein sequence ID" value="EIM27014.1"/>
    <property type="molecule type" value="Genomic_DNA"/>
</dbReference>
<dbReference type="AlphaFoldDB" id="I4YSS2"/>
<gene>
    <name evidence="2" type="ORF">MicloDRAFT_00035680</name>
</gene>
<dbReference type="RefSeq" id="WP_009763064.1">
    <property type="nucleotide sequence ID" value="NZ_CP141048.1"/>
</dbReference>